<accession>A0ABU6KLI0</accession>
<proteinExistence type="predicted"/>
<reference evidence="2 3" key="1">
    <citation type="journal article" date="2024" name="Int. J. Syst. Evol. Microbiol.">
        <title>Virgibacillus tibetensis sp. nov., isolated from salt lake on the Tibetan Plateau of China.</title>
        <authorList>
            <person name="Phurbu D."/>
            <person name="Liu Z.-X."/>
            <person name="Wang R."/>
            <person name="Zheng Y.-Y."/>
            <person name="Liu H.-C."/>
            <person name="Zhou Y.-G."/>
            <person name="Yu Y.-J."/>
            <person name="Li A.-H."/>
        </authorList>
    </citation>
    <scope>NUCLEOTIDE SEQUENCE [LARGE SCALE GENOMIC DNA]</scope>
    <source>
        <strain evidence="2 3">C22-A2</strain>
    </source>
</reference>
<feature type="transmembrane region" description="Helical" evidence="1">
    <location>
        <begin position="24"/>
        <end position="49"/>
    </location>
</feature>
<evidence type="ECO:0000313" key="2">
    <source>
        <dbReference type="EMBL" id="MEC5426035.1"/>
    </source>
</evidence>
<evidence type="ECO:0000313" key="3">
    <source>
        <dbReference type="Proteomes" id="UP001335737"/>
    </source>
</evidence>
<keyword evidence="1" id="KW-1133">Transmembrane helix</keyword>
<keyword evidence="1" id="KW-0812">Transmembrane</keyword>
<dbReference type="RefSeq" id="WP_327609569.1">
    <property type="nucleotide sequence ID" value="NZ_JARZFX010000028.1"/>
</dbReference>
<keyword evidence="1" id="KW-0472">Membrane</keyword>
<sequence length="115" mass="13020">MHAYSVGYWISIPQLAALGIKEEYIYFAIITIGIVSSYLLINPIINWVVHLQSARLLSYILSSLIIIVLFFIVVLIMGEVHPAMFGLFKFGLQGLASFGIILLLYYSYKRIFGNI</sequence>
<dbReference type="Proteomes" id="UP001335737">
    <property type="component" value="Unassembled WGS sequence"/>
</dbReference>
<feature type="transmembrane region" description="Helical" evidence="1">
    <location>
        <begin position="90"/>
        <end position="108"/>
    </location>
</feature>
<keyword evidence="3" id="KW-1185">Reference proteome</keyword>
<organism evidence="2 3">
    <name type="scientific">Virgibacillus tibetensis</name>
    <dbReference type="NCBI Taxonomy" id="3042313"/>
    <lineage>
        <taxon>Bacteria</taxon>
        <taxon>Bacillati</taxon>
        <taxon>Bacillota</taxon>
        <taxon>Bacilli</taxon>
        <taxon>Bacillales</taxon>
        <taxon>Bacillaceae</taxon>
        <taxon>Virgibacillus</taxon>
    </lineage>
</organism>
<feature type="transmembrane region" description="Helical" evidence="1">
    <location>
        <begin position="56"/>
        <end position="78"/>
    </location>
</feature>
<evidence type="ECO:0000256" key="1">
    <source>
        <dbReference type="SAM" id="Phobius"/>
    </source>
</evidence>
<protein>
    <submittedName>
        <fullName evidence="2">Uncharacterized protein</fullName>
    </submittedName>
</protein>
<comment type="caution">
    <text evidence="2">The sequence shown here is derived from an EMBL/GenBank/DDBJ whole genome shotgun (WGS) entry which is preliminary data.</text>
</comment>
<dbReference type="EMBL" id="JARZFX010000028">
    <property type="protein sequence ID" value="MEC5426035.1"/>
    <property type="molecule type" value="Genomic_DNA"/>
</dbReference>
<gene>
    <name evidence="2" type="ORF">QGM71_21530</name>
</gene>
<name>A0ABU6KLI0_9BACI</name>